<dbReference type="AlphaFoldDB" id="E0STD2"/>
<evidence type="ECO:0000313" key="3">
    <source>
        <dbReference type="Proteomes" id="UP000001304"/>
    </source>
</evidence>
<sequence length="393" mass="43880">MAKYTRLFMVILLIGMLMTSINIYAQQQEYKLYAKQRIDITFSLSISGSQSGSMSMSMSLQREYDFAITGNRVIGEIRAECLEASIDYSYGSTRTSTRIPSNECNKLLAQREREIDSIIEDIYDEAFRESLQQLEELMQYVELPLSLSINIDFNGFQTYNGYRVADLGFSFNMKYEYYGTSFEGSGKGREYVYVGFPITLYGEGKIDISVKSSEGSGSGSLQIKLETLEADLPKETPYGYVKHDKYTILAAGLPSSKIVVSGDKGGKTLTIRNEGNATGYVAIIYLSTSSSPSPSIKLEAYNDNNSLNQQKIDFYVLNPGEEQSIILPFILSDNVNIVTCYTSGFDMSLMLIVIIIIVVIVIAVSIPIYLLLRSRRKPDITPAPTIEQPPLTI</sequence>
<name>E0STD2_IGNAA</name>
<dbReference type="Proteomes" id="UP000001304">
    <property type="component" value="Chromosome"/>
</dbReference>
<organism evidence="2 3">
    <name type="scientific">Ignisphaera aggregans (strain DSM 17230 / JCM 13409 / AQ1.S1)</name>
    <dbReference type="NCBI Taxonomy" id="583356"/>
    <lineage>
        <taxon>Archaea</taxon>
        <taxon>Thermoproteota</taxon>
        <taxon>Thermoprotei</taxon>
        <taxon>Desulfurococcales</taxon>
        <taxon>Desulfurococcaceae</taxon>
        <taxon>Ignisphaera</taxon>
    </lineage>
</organism>
<dbReference type="EMBL" id="CP002098">
    <property type="protein sequence ID" value="ADM27609.1"/>
    <property type="molecule type" value="Genomic_DNA"/>
</dbReference>
<feature type="transmembrane region" description="Helical" evidence="1">
    <location>
        <begin position="349"/>
        <end position="372"/>
    </location>
</feature>
<dbReference type="HOGENOM" id="CLU_701330_0_0_2"/>
<accession>E0STD2</accession>
<dbReference type="KEGG" id="iag:Igag_0783"/>
<keyword evidence="3" id="KW-1185">Reference proteome</keyword>
<evidence type="ECO:0008006" key="4">
    <source>
        <dbReference type="Google" id="ProtNLM"/>
    </source>
</evidence>
<keyword evidence="1" id="KW-0472">Membrane</keyword>
<reference evidence="2 3" key="1">
    <citation type="journal article" date="2010" name="Stand. Genomic Sci.">
        <title>Complete genome sequence of Ignisphaera aggregans type strain (AQ1.S1).</title>
        <authorList>
            <person name="Goker M."/>
            <person name="Held B."/>
            <person name="Lapidus A."/>
            <person name="Nolan M."/>
            <person name="Spring S."/>
            <person name="Yasawong M."/>
            <person name="Lucas S."/>
            <person name="Glavina Del Rio T."/>
            <person name="Tice H."/>
            <person name="Cheng J.F."/>
            <person name="Goodwin L."/>
            <person name="Tapia R."/>
            <person name="Pitluck S."/>
            <person name="Liolios K."/>
            <person name="Ivanova N."/>
            <person name="Mavromatis K."/>
            <person name="Mikhailova N."/>
            <person name="Pati A."/>
            <person name="Chen A."/>
            <person name="Palaniappan K."/>
            <person name="Brambilla E."/>
            <person name="Land M."/>
            <person name="Hauser L."/>
            <person name="Chang Y.J."/>
            <person name="Jeffries C.D."/>
            <person name="Brettin T."/>
            <person name="Detter J.C."/>
            <person name="Han C."/>
            <person name="Rohde M."/>
            <person name="Sikorski J."/>
            <person name="Woyke T."/>
            <person name="Bristow J."/>
            <person name="Eisen J.A."/>
            <person name="Markowitz V."/>
            <person name="Hugenholtz P."/>
            <person name="Kyrpides N.C."/>
            <person name="Klenk H.P."/>
        </authorList>
    </citation>
    <scope>NUCLEOTIDE SEQUENCE [LARGE SCALE GENOMIC DNA]</scope>
    <source>
        <strain evidence="3">DSM 17230 / JCM 13409 / AQ1.S1</strain>
    </source>
</reference>
<evidence type="ECO:0000313" key="2">
    <source>
        <dbReference type="EMBL" id="ADM27609.1"/>
    </source>
</evidence>
<dbReference type="BioCyc" id="IAGG583356:GHAH-775-MONOMER"/>
<keyword evidence="1" id="KW-0812">Transmembrane</keyword>
<proteinExistence type="predicted"/>
<keyword evidence="1" id="KW-1133">Transmembrane helix</keyword>
<protein>
    <recommendedName>
        <fullName evidence="4">CARDB domain-containing protein</fullName>
    </recommendedName>
</protein>
<gene>
    <name evidence="2" type="ordered locus">Igag_0783</name>
</gene>
<evidence type="ECO:0000256" key="1">
    <source>
        <dbReference type="SAM" id="Phobius"/>
    </source>
</evidence>